<dbReference type="AlphaFoldDB" id="A0A0F9UTQ3"/>
<comment type="caution">
    <text evidence="1">The sequence shown here is derived from an EMBL/GenBank/DDBJ whole genome shotgun (WGS) entry which is preliminary data.</text>
</comment>
<dbReference type="EMBL" id="LAZR01000107">
    <property type="protein sequence ID" value="KKN90847.1"/>
    <property type="molecule type" value="Genomic_DNA"/>
</dbReference>
<organism evidence="1">
    <name type="scientific">marine sediment metagenome</name>
    <dbReference type="NCBI Taxonomy" id="412755"/>
    <lineage>
        <taxon>unclassified sequences</taxon>
        <taxon>metagenomes</taxon>
        <taxon>ecological metagenomes</taxon>
    </lineage>
</organism>
<proteinExistence type="predicted"/>
<gene>
    <name evidence="1" type="ORF">LCGC14_0224300</name>
</gene>
<protein>
    <submittedName>
        <fullName evidence="1">Uncharacterized protein</fullName>
    </submittedName>
</protein>
<evidence type="ECO:0000313" key="1">
    <source>
        <dbReference type="EMBL" id="KKN90847.1"/>
    </source>
</evidence>
<reference evidence="1" key="1">
    <citation type="journal article" date="2015" name="Nature">
        <title>Complex archaea that bridge the gap between prokaryotes and eukaryotes.</title>
        <authorList>
            <person name="Spang A."/>
            <person name="Saw J.H."/>
            <person name="Jorgensen S.L."/>
            <person name="Zaremba-Niedzwiedzka K."/>
            <person name="Martijn J."/>
            <person name="Lind A.E."/>
            <person name="van Eijk R."/>
            <person name="Schleper C."/>
            <person name="Guy L."/>
            <person name="Ettema T.J."/>
        </authorList>
    </citation>
    <scope>NUCLEOTIDE SEQUENCE</scope>
</reference>
<accession>A0A0F9UTQ3</accession>
<name>A0A0F9UTQ3_9ZZZZ</name>
<sequence length="234" mass="27582">MNKKELSKTLKPSINDESIEFFKTQLQLIWSTEEIIKELEKIKDGEKITDKKFEDGVYEAIDKMTDSKPPCKHEWVTVPNDKNLPITYKCSKCLKIKIVELVHMKLENDKNSHNVGIHNTDSVPDWMITKPLGKLIDTRPSIHYELWSREIGVGTFPSLMSYSFKFLLQAAIHQYEQQKINRLYIDKYNDTKFIKNIKPNCWMFFLDFTGNKKHDWDTVGIIDMTKIKRDKNYA</sequence>